<dbReference type="EC" id="7.2.1.1" evidence="6"/>
<comment type="catalytic activity">
    <reaction evidence="26">
        <text>a ubiquinone + n Na(+)(in) + NADH + H(+) = a ubiquinol + n Na(+)(out) + NAD(+)</text>
        <dbReference type="Rhea" id="RHEA:47748"/>
        <dbReference type="Rhea" id="RHEA-COMP:9565"/>
        <dbReference type="Rhea" id="RHEA-COMP:9566"/>
        <dbReference type="ChEBI" id="CHEBI:15378"/>
        <dbReference type="ChEBI" id="CHEBI:16389"/>
        <dbReference type="ChEBI" id="CHEBI:17976"/>
        <dbReference type="ChEBI" id="CHEBI:29101"/>
        <dbReference type="ChEBI" id="CHEBI:57540"/>
        <dbReference type="ChEBI" id="CHEBI:57945"/>
        <dbReference type="EC" id="7.2.1.1"/>
    </reaction>
</comment>
<evidence type="ECO:0000256" key="20">
    <source>
        <dbReference type="ARBA" id="ARBA00023065"/>
    </source>
</evidence>
<gene>
    <name evidence="30" type="primary">nqrF</name>
    <name evidence="30" type="ORF">KEM09_13135</name>
</gene>
<evidence type="ECO:0000256" key="17">
    <source>
        <dbReference type="ARBA" id="ARBA00023014"/>
    </source>
</evidence>
<dbReference type="CDD" id="cd06188">
    <property type="entry name" value="NADH_quinone_reductase"/>
    <property type="match status" value="1"/>
</dbReference>
<dbReference type="PRINTS" id="PR00371">
    <property type="entry name" value="FPNCR"/>
</dbReference>
<keyword evidence="13" id="KW-0479">Metal-binding</keyword>
<dbReference type="InterPro" id="IPR001041">
    <property type="entry name" value="2Fe-2S_ferredoxin-type"/>
</dbReference>
<dbReference type="Proteomes" id="UP000721861">
    <property type="component" value="Unassembled WGS sequence"/>
</dbReference>
<dbReference type="InterPro" id="IPR017927">
    <property type="entry name" value="FAD-bd_FR_type"/>
</dbReference>
<organism evidence="30 31">
    <name type="scientific">Carboxylicivirga mesophila</name>
    <dbReference type="NCBI Taxonomy" id="1166478"/>
    <lineage>
        <taxon>Bacteria</taxon>
        <taxon>Pseudomonadati</taxon>
        <taxon>Bacteroidota</taxon>
        <taxon>Bacteroidia</taxon>
        <taxon>Marinilabiliales</taxon>
        <taxon>Marinilabiliaceae</taxon>
        <taxon>Carboxylicivirga</taxon>
    </lineage>
</organism>
<dbReference type="SUPFAM" id="SSF63380">
    <property type="entry name" value="Riboflavin synthase domain-like"/>
    <property type="match status" value="1"/>
</dbReference>
<keyword evidence="15" id="KW-1278">Translocase</keyword>
<evidence type="ECO:0000256" key="5">
    <source>
        <dbReference type="ARBA" id="ARBA00011309"/>
    </source>
</evidence>
<evidence type="ECO:0000256" key="21">
    <source>
        <dbReference type="ARBA" id="ARBA00023075"/>
    </source>
</evidence>
<feature type="domain" description="FAD-binding FR-type" evidence="29">
    <location>
        <begin position="135"/>
        <end position="279"/>
    </location>
</feature>
<dbReference type="InterPro" id="IPR039261">
    <property type="entry name" value="FNR_nucleotide-bd"/>
</dbReference>
<dbReference type="NCBIfam" id="TIGR01941">
    <property type="entry name" value="nqrF"/>
    <property type="match status" value="1"/>
</dbReference>
<sequence length="416" mass="47627">MTPAFTLLSVIWLSMMVFFIIIMLFVVMLLIAKARLTTQGMVTLTINDDKQWQVAAGQTVLNSLSSLDILLPSACGGKGTCGMCKCRVVEGGGSILPSETIFFNRKERLNNWRLACQTKVQENVSIEIPPEVMEIKKWVCEVISNRNVAAFIKECIIQLPQQERLDFRAGAYIQIYVPKVSINYSDIAIDEPYKREWTQMGMWDLQMTNREETYRVYSMANYPDEGDTVTLNVRIAAPPLTKLNNFKKVNPGICSSFIFSRKAGDKVIMSGPYGEFYVKGQANEIMFIGGGAGMAPLRSQIFDLLHTQHYTKRVTYWYGARSKIEIYYEEDFRNLEKQYQNFRFEIALSEPKSDDNWSGHCGFISDVIYKEYLSKHEEPEEIEYYICGPPKMHEATMTMLYNLGVPDSNISFDEFS</sequence>
<comment type="subcellular location">
    <subcellularLocation>
        <location evidence="3">Cell inner membrane</location>
    </subcellularLocation>
</comment>
<dbReference type="SUPFAM" id="SSF52343">
    <property type="entry name" value="Ferredoxin reductase-like, C-terminal NADP-linked domain"/>
    <property type="match status" value="1"/>
</dbReference>
<comment type="caution">
    <text evidence="30">The sequence shown here is derived from an EMBL/GenBank/DDBJ whole genome shotgun (WGS) entry which is preliminary data.</text>
</comment>
<dbReference type="InterPro" id="IPR036010">
    <property type="entry name" value="2Fe-2S_ferredoxin-like_sf"/>
</dbReference>
<feature type="domain" description="2Fe-2S ferredoxin-type" evidence="28">
    <location>
        <begin position="40"/>
        <end position="132"/>
    </location>
</feature>
<evidence type="ECO:0000256" key="15">
    <source>
        <dbReference type="ARBA" id="ARBA00022967"/>
    </source>
</evidence>
<dbReference type="EMBL" id="JAGUCN010000014">
    <property type="protein sequence ID" value="MBS2212353.1"/>
    <property type="molecule type" value="Genomic_DNA"/>
</dbReference>
<keyword evidence="21" id="KW-0830">Ubiquinone</keyword>
<keyword evidence="19" id="KW-0915">Sodium</keyword>
<dbReference type="InterPro" id="IPR010205">
    <property type="entry name" value="NqrF"/>
</dbReference>
<evidence type="ECO:0000256" key="25">
    <source>
        <dbReference type="ARBA" id="ARBA00030787"/>
    </source>
</evidence>
<evidence type="ECO:0000256" key="13">
    <source>
        <dbReference type="ARBA" id="ARBA00022723"/>
    </source>
</evidence>
<evidence type="ECO:0000313" key="30">
    <source>
        <dbReference type="EMBL" id="MBS2212353.1"/>
    </source>
</evidence>
<comment type="similarity">
    <text evidence="4">Belongs to the NqrF family.</text>
</comment>
<keyword evidence="14" id="KW-0274">FAD</keyword>
<keyword evidence="12" id="KW-0001">2Fe-2S</keyword>
<keyword evidence="22 27" id="KW-0472">Membrane</keyword>
<evidence type="ECO:0000259" key="28">
    <source>
        <dbReference type="PROSITE" id="PS51085"/>
    </source>
</evidence>
<evidence type="ECO:0000256" key="12">
    <source>
        <dbReference type="ARBA" id="ARBA00022714"/>
    </source>
</evidence>
<evidence type="ECO:0000256" key="8">
    <source>
        <dbReference type="ARBA" id="ARBA00022448"/>
    </source>
</evidence>
<evidence type="ECO:0000256" key="16">
    <source>
        <dbReference type="ARBA" id="ARBA00023004"/>
    </source>
</evidence>
<dbReference type="Gene3D" id="2.40.30.10">
    <property type="entry name" value="Translation factors"/>
    <property type="match status" value="1"/>
</dbReference>
<evidence type="ECO:0000256" key="24">
    <source>
        <dbReference type="ARBA" id="ARBA00030032"/>
    </source>
</evidence>
<comment type="function">
    <text evidence="2">NQR complex catalyzes the reduction of ubiquinone-1 to ubiquinol by two successive reactions, coupled with the transport of Na(+) ions from the cytoplasm to the periplasm. The first step is catalyzed by NqrF, which accepts electrons from NADH and reduces ubiquinone-1 to ubisemiquinone by a one-electron transfer pathway.</text>
</comment>
<keyword evidence="23" id="KW-0739">Sodium transport</keyword>
<evidence type="ECO:0000313" key="31">
    <source>
        <dbReference type="Proteomes" id="UP000721861"/>
    </source>
</evidence>
<evidence type="ECO:0000256" key="1">
    <source>
        <dbReference type="ARBA" id="ARBA00001974"/>
    </source>
</evidence>
<keyword evidence="11" id="KW-0285">Flavoprotein</keyword>
<evidence type="ECO:0000259" key="29">
    <source>
        <dbReference type="PROSITE" id="PS51384"/>
    </source>
</evidence>
<evidence type="ECO:0000256" key="2">
    <source>
        <dbReference type="ARBA" id="ARBA00002972"/>
    </source>
</evidence>
<dbReference type="Gene3D" id="3.40.50.80">
    <property type="entry name" value="Nucleotide-binding domain of ferredoxin-NADP reductase (FNR) module"/>
    <property type="match status" value="1"/>
</dbReference>
<dbReference type="InterPro" id="IPR001709">
    <property type="entry name" value="Flavoprot_Pyr_Nucl_cyt_Rdtase"/>
</dbReference>
<proteinExistence type="inferred from homology"/>
<keyword evidence="18" id="KW-0520">NAD</keyword>
<evidence type="ECO:0000256" key="27">
    <source>
        <dbReference type="SAM" id="Phobius"/>
    </source>
</evidence>
<dbReference type="InterPro" id="IPR001433">
    <property type="entry name" value="OxRdtase_FAD/NAD-bd"/>
</dbReference>
<evidence type="ECO:0000256" key="4">
    <source>
        <dbReference type="ARBA" id="ARBA00005570"/>
    </source>
</evidence>
<evidence type="ECO:0000256" key="26">
    <source>
        <dbReference type="ARBA" id="ARBA00048891"/>
    </source>
</evidence>
<evidence type="ECO:0000256" key="23">
    <source>
        <dbReference type="ARBA" id="ARBA00023201"/>
    </source>
</evidence>
<dbReference type="InterPro" id="IPR017938">
    <property type="entry name" value="Riboflavin_synthase-like_b-brl"/>
</dbReference>
<keyword evidence="31" id="KW-1185">Reference proteome</keyword>
<keyword evidence="16" id="KW-0408">Iron</keyword>
<evidence type="ECO:0000256" key="3">
    <source>
        <dbReference type="ARBA" id="ARBA00004533"/>
    </source>
</evidence>
<reference evidence="30 31" key="1">
    <citation type="journal article" date="2014" name="Int. J. Syst. Evol. Microbiol.">
        <title>Carboxylicivirga gen. nov. in the family Marinilabiliaceae with two novel species, Carboxylicivirga mesophila sp. nov. and Carboxylicivirga taeanensis sp. nov., and reclassification of Cytophaga fermentans as Saccharicrinis fermentans gen. nov., comb. nov.</title>
        <authorList>
            <person name="Yang S.H."/>
            <person name="Seo H.S."/>
            <person name="Woo J.H."/>
            <person name="Oh H.M."/>
            <person name="Jang H."/>
            <person name="Lee J.H."/>
            <person name="Kim S.J."/>
            <person name="Kwon K.K."/>
        </authorList>
    </citation>
    <scope>NUCLEOTIDE SEQUENCE [LARGE SCALE GENOMIC DNA]</scope>
    <source>
        <strain evidence="30 31">JCM 18290</strain>
    </source>
</reference>
<evidence type="ECO:0000256" key="7">
    <source>
        <dbReference type="ARBA" id="ARBA00019729"/>
    </source>
</evidence>
<evidence type="ECO:0000256" key="9">
    <source>
        <dbReference type="ARBA" id="ARBA00022475"/>
    </source>
</evidence>
<dbReference type="SUPFAM" id="SSF54292">
    <property type="entry name" value="2Fe-2S ferredoxin-like"/>
    <property type="match status" value="1"/>
</dbReference>
<comment type="subunit">
    <text evidence="5">Composed of six subunits; NqrA, NqrB, NqrC, NqrD, NqrE and NqrF.</text>
</comment>
<keyword evidence="10" id="KW-0997">Cell inner membrane</keyword>
<evidence type="ECO:0000256" key="14">
    <source>
        <dbReference type="ARBA" id="ARBA00022827"/>
    </source>
</evidence>
<evidence type="ECO:0000256" key="19">
    <source>
        <dbReference type="ARBA" id="ARBA00023053"/>
    </source>
</evidence>
<keyword evidence="27" id="KW-0812">Transmembrane</keyword>
<keyword evidence="17" id="KW-0411">Iron-sulfur</keyword>
<keyword evidence="9" id="KW-1003">Cell membrane</keyword>
<keyword evidence="27" id="KW-1133">Transmembrane helix</keyword>
<evidence type="ECO:0000256" key="6">
    <source>
        <dbReference type="ARBA" id="ARBA00013099"/>
    </source>
</evidence>
<evidence type="ECO:0000256" key="22">
    <source>
        <dbReference type="ARBA" id="ARBA00023136"/>
    </source>
</evidence>
<dbReference type="PROSITE" id="PS51085">
    <property type="entry name" value="2FE2S_FER_2"/>
    <property type="match status" value="1"/>
</dbReference>
<dbReference type="PANTHER" id="PTHR43644">
    <property type="entry name" value="NA(+)-TRANSLOCATING NADH-QUINONE REDUCTASE SUBUNIT"/>
    <property type="match status" value="1"/>
</dbReference>
<protein>
    <recommendedName>
        <fullName evidence="7">Na(+)-translocating NADH-quinone reductase subunit F</fullName>
        <ecNumber evidence="6">7.2.1.1</ecNumber>
    </recommendedName>
    <alternativeName>
        <fullName evidence="25">NQR complex subunit F</fullName>
    </alternativeName>
    <alternativeName>
        <fullName evidence="24">NQR-1 subunit F</fullName>
    </alternativeName>
</protein>
<evidence type="ECO:0000256" key="18">
    <source>
        <dbReference type="ARBA" id="ARBA00023027"/>
    </source>
</evidence>
<evidence type="ECO:0000256" key="11">
    <source>
        <dbReference type="ARBA" id="ARBA00022630"/>
    </source>
</evidence>
<accession>A0ABS5KBE5</accession>
<feature type="transmembrane region" description="Helical" evidence="27">
    <location>
        <begin position="6"/>
        <end position="31"/>
    </location>
</feature>
<dbReference type="Pfam" id="PF00111">
    <property type="entry name" value="Fer2"/>
    <property type="match status" value="1"/>
</dbReference>
<dbReference type="Gene3D" id="3.10.20.30">
    <property type="match status" value="1"/>
</dbReference>
<keyword evidence="8" id="KW-0813">Transport</keyword>
<evidence type="ECO:0000256" key="10">
    <source>
        <dbReference type="ARBA" id="ARBA00022519"/>
    </source>
</evidence>
<dbReference type="CDD" id="cd00207">
    <property type="entry name" value="fer2"/>
    <property type="match status" value="1"/>
</dbReference>
<dbReference type="PROSITE" id="PS51384">
    <property type="entry name" value="FAD_FR"/>
    <property type="match status" value="1"/>
</dbReference>
<dbReference type="InterPro" id="IPR012675">
    <property type="entry name" value="Beta-grasp_dom_sf"/>
</dbReference>
<dbReference type="PANTHER" id="PTHR43644:SF1">
    <property type="entry name" value="NAD(P)H-FLAVIN REDUCTASE"/>
    <property type="match status" value="1"/>
</dbReference>
<keyword evidence="20" id="KW-0406">Ion transport</keyword>
<name>A0ABS5KBE5_9BACT</name>
<comment type="cofactor">
    <cofactor evidence="1">
        <name>FAD</name>
        <dbReference type="ChEBI" id="CHEBI:57692"/>
    </cofactor>
</comment>
<dbReference type="Pfam" id="PF00175">
    <property type="entry name" value="NAD_binding_1"/>
    <property type="match status" value="1"/>
</dbReference>